<comment type="caution">
    <text evidence="5">The sequence shown here is derived from an EMBL/GenBank/DDBJ whole genome shotgun (WGS) entry which is preliminary data.</text>
</comment>
<dbReference type="Proteomes" id="UP001054857">
    <property type="component" value="Unassembled WGS sequence"/>
</dbReference>
<dbReference type="GO" id="GO:0016836">
    <property type="term" value="F:hydro-lyase activity"/>
    <property type="evidence" value="ECO:0007669"/>
    <property type="project" value="UniProtKB-ARBA"/>
</dbReference>
<organism evidence="5 6">
    <name type="scientific">Astrephomene gubernaculifera</name>
    <dbReference type="NCBI Taxonomy" id="47775"/>
    <lineage>
        <taxon>Eukaryota</taxon>
        <taxon>Viridiplantae</taxon>
        <taxon>Chlorophyta</taxon>
        <taxon>core chlorophytes</taxon>
        <taxon>Chlorophyceae</taxon>
        <taxon>CS clade</taxon>
        <taxon>Chlamydomonadales</taxon>
        <taxon>Astrephomenaceae</taxon>
        <taxon>Astrephomene</taxon>
    </lineage>
</organism>
<gene>
    <name evidence="5" type="ORF">Agub_g795</name>
</gene>
<evidence type="ECO:0000313" key="6">
    <source>
        <dbReference type="Proteomes" id="UP001054857"/>
    </source>
</evidence>
<dbReference type="SUPFAM" id="SSF52096">
    <property type="entry name" value="ClpP/crotonase"/>
    <property type="match status" value="1"/>
</dbReference>
<feature type="compositionally biased region" description="Low complexity" evidence="4">
    <location>
        <begin position="100"/>
        <end position="118"/>
    </location>
</feature>
<dbReference type="Gene3D" id="1.10.12.10">
    <property type="entry name" value="Lyase 2-enoyl-coa Hydratase, Chain A, domain 2"/>
    <property type="match status" value="1"/>
</dbReference>
<evidence type="ECO:0000256" key="3">
    <source>
        <dbReference type="RuleBase" id="RU003707"/>
    </source>
</evidence>
<dbReference type="GO" id="GO:0006635">
    <property type="term" value="P:fatty acid beta-oxidation"/>
    <property type="evidence" value="ECO:0007669"/>
    <property type="project" value="TreeGrafter"/>
</dbReference>
<dbReference type="Gene3D" id="3.90.226.10">
    <property type="entry name" value="2-enoyl-CoA Hydratase, Chain A, domain 1"/>
    <property type="match status" value="1"/>
</dbReference>
<comment type="similarity">
    <text evidence="1 3">Belongs to the enoyl-CoA hydratase/isomerase family.</text>
</comment>
<protein>
    <recommendedName>
        <fullName evidence="7">Methylglutaconyl-CoA hydratase</fullName>
    </recommendedName>
</protein>
<dbReference type="Pfam" id="PF00378">
    <property type="entry name" value="ECH_1"/>
    <property type="match status" value="1"/>
</dbReference>
<dbReference type="InterPro" id="IPR018376">
    <property type="entry name" value="Enoyl-CoA_hyd/isom_CS"/>
</dbReference>
<evidence type="ECO:0008006" key="7">
    <source>
        <dbReference type="Google" id="ProtNLM"/>
    </source>
</evidence>
<dbReference type="CDD" id="cd06558">
    <property type="entry name" value="crotonase-like"/>
    <property type="match status" value="1"/>
</dbReference>
<dbReference type="EMBL" id="BMAR01000001">
    <property type="protein sequence ID" value="GFR40227.1"/>
    <property type="molecule type" value="Genomic_DNA"/>
</dbReference>
<feature type="region of interest" description="Disordered" evidence="4">
    <location>
        <begin position="87"/>
        <end position="118"/>
    </location>
</feature>
<dbReference type="InterPro" id="IPR014748">
    <property type="entry name" value="Enoyl-CoA_hydra_C"/>
</dbReference>
<dbReference type="FunFam" id="1.10.12.10:FF:000001">
    <property type="entry name" value="Probable enoyl-CoA hydratase, mitochondrial"/>
    <property type="match status" value="1"/>
</dbReference>
<dbReference type="InterPro" id="IPR029045">
    <property type="entry name" value="ClpP/crotonase-like_dom_sf"/>
</dbReference>
<sequence>MQAILLCRALQQAATAAAAAAASSTTPSRLLPALALSALRTPSSSPTPSSFPSSSALGLLLPTRSFSGAASHAAAALSRDDSSIADPCSARITPGGRTISSASAGTGTGSPPTEGAGSQLHVTVEPLSGALEGVSVISLTRPGARNAIGRQLLRELWEAVELVRQERTTRCVIVRSVVPGVFCSGADLKERATMSQSEAAEFVSRIRRTFTELQDLPMPTVAVVEGLALGGGAELALACDLRVVGAGASLAFPETQLGIIPGAGGTQRLPRIVGASRAKELIFTGRRVGGSEAAQLQLADYVVPDEQVYEKALQLAEQIVRSAPLALRQAKSAVNRGLEVDLHTGLAMEEALYAQLLPTRDRLEGLKAFAEKRKPRYTGE</sequence>
<dbReference type="PANTHER" id="PTHR11941">
    <property type="entry name" value="ENOYL-COA HYDRATASE-RELATED"/>
    <property type="match status" value="1"/>
</dbReference>
<dbReference type="AlphaFoldDB" id="A0AAD3DH01"/>
<dbReference type="FunFam" id="3.90.226.10:FF:000009">
    <property type="entry name" value="Carnitinyl-CoA dehydratase"/>
    <property type="match status" value="1"/>
</dbReference>
<accession>A0AAD3DH01</accession>
<evidence type="ECO:0000256" key="4">
    <source>
        <dbReference type="SAM" id="MobiDB-lite"/>
    </source>
</evidence>
<keyword evidence="2" id="KW-0456">Lyase</keyword>
<keyword evidence="6" id="KW-1185">Reference proteome</keyword>
<dbReference type="PROSITE" id="PS00166">
    <property type="entry name" value="ENOYL_COA_HYDRATASE"/>
    <property type="match status" value="1"/>
</dbReference>
<dbReference type="GO" id="GO:0005739">
    <property type="term" value="C:mitochondrion"/>
    <property type="evidence" value="ECO:0007669"/>
    <property type="project" value="TreeGrafter"/>
</dbReference>
<evidence type="ECO:0000256" key="2">
    <source>
        <dbReference type="ARBA" id="ARBA00023239"/>
    </source>
</evidence>
<dbReference type="PANTHER" id="PTHR11941:SF171">
    <property type="entry name" value="SD19268P"/>
    <property type="match status" value="1"/>
</dbReference>
<proteinExistence type="inferred from homology"/>
<evidence type="ECO:0000313" key="5">
    <source>
        <dbReference type="EMBL" id="GFR40227.1"/>
    </source>
</evidence>
<dbReference type="InterPro" id="IPR001753">
    <property type="entry name" value="Enoyl-CoA_hydra/iso"/>
</dbReference>
<evidence type="ECO:0000256" key="1">
    <source>
        <dbReference type="ARBA" id="ARBA00005254"/>
    </source>
</evidence>
<name>A0AAD3DH01_9CHLO</name>
<reference evidence="5 6" key="1">
    <citation type="journal article" date="2021" name="Sci. Rep.">
        <title>Genome sequencing of the multicellular alga Astrephomene provides insights into convergent evolution of germ-soma differentiation.</title>
        <authorList>
            <person name="Yamashita S."/>
            <person name="Yamamoto K."/>
            <person name="Matsuzaki R."/>
            <person name="Suzuki S."/>
            <person name="Yamaguchi H."/>
            <person name="Hirooka S."/>
            <person name="Minakuchi Y."/>
            <person name="Miyagishima S."/>
            <person name="Kawachi M."/>
            <person name="Toyoda A."/>
            <person name="Nozaki H."/>
        </authorList>
    </citation>
    <scope>NUCLEOTIDE SEQUENCE [LARGE SCALE GENOMIC DNA]</scope>
    <source>
        <strain evidence="5 6">NIES-4017</strain>
    </source>
</reference>